<dbReference type="SUPFAM" id="SSF51735">
    <property type="entry name" value="NAD(P)-binding Rossmann-fold domains"/>
    <property type="match status" value="1"/>
</dbReference>
<comment type="caution">
    <text evidence="2">The sequence shown here is derived from an EMBL/GenBank/DDBJ whole genome shotgun (WGS) entry which is preliminary data.</text>
</comment>
<dbReference type="EMBL" id="JACHMI010000001">
    <property type="protein sequence ID" value="MBB6549976.1"/>
    <property type="molecule type" value="Genomic_DNA"/>
</dbReference>
<gene>
    <name evidence="2" type="ORF">HD593_004771</name>
</gene>
<dbReference type="Gene3D" id="3.40.50.720">
    <property type="entry name" value="NAD(P)-binding Rossmann-like Domain"/>
    <property type="match status" value="1"/>
</dbReference>
<keyword evidence="3" id="KW-1185">Reference proteome</keyword>
<dbReference type="AlphaFoldDB" id="A0A7X0TZV4"/>
<proteinExistence type="predicted"/>
<evidence type="ECO:0000313" key="2">
    <source>
        <dbReference type="EMBL" id="MBB6549976.1"/>
    </source>
</evidence>
<accession>A0A7X0TZV4</accession>
<dbReference type="Proteomes" id="UP000565579">
    <property type="component" value="Unassembled WGS sequence"/>
</dbReference>
<feature type="compositionally biased region" description="Basic residues" evidence="1">
    <location>
        <begin position="108"/>
        <end position="126"/>
    </location>
</feature>
<protein>
    <submittedName>
        <fullName evidence="2">Nucleoside-diphosphate-sugar epimerase</fullName>
    </submittedName>
</protein>
<sequence>MTHIPRRVLVTEAAGSVGRATLDLLARRQMKATGLGLRDPGGLPLDRMVVGSAGDPEVVRRAPVGAKAVIHLAALPALGPAWTGTMLHRRTCPVDEEIPLQVEDPPPRRHRGHHPHSPRKAKVFSG</sequence>
<feature type="region of interest" description="Disordered" evidence="1">
    <location>
        <begin position="97"/>
        <end position="126"/>
    </location>
</feature>
<name>A0A7X0TZV4_9ACTN</name>
<dbReference type="InterPro" id="IPR036291">
    <property type="entry name" value="NAD(P)-bd_dom_sf"/>
</dbReference>
<dbReference type="RefSeq" id="WP_185104323.1">
    <property type="nucleotide sequence ID" value="NZ_BAAAXY010000049.1"/>
</dbReference>
<evidence type="ECO:0000256" key="1">
    <source>
        <dbReference type="SAM" id="MobiDB-lite"/>
    </source>
</evidence>
<evidence type="ECO:0000313" key="3">
    <source>
        <dbReference type="Proteomes" id="UP000565579"/>
    </source>
</evidence>
<reference evidence="2 3" key="1">
    <citation type="submission" date="2020-08" db="EMBL/GenBank/DDBJ databases">
        <title>Sequencing the genomes of 1000 actinobacteria strains.</title>
        <authorList>
            <person name="Klenk H.-P."/>
        </authorList>
    </citation>
    <scope>NUCLEOTIDE SEQUENCE [LARGE SCALE GENOMIC DNA]</scope>
    <source>
        <strain evidence="2 3">DSM 43768</strain>
    </source>
</reference>
<organism evidence="2 3">
    <name type="scientific">Nonomuraea rubra</name>
    <dbReference type="NCBI Taxonomy" id="46180"/>
    <lineage>
        <taxon>Bacteria</taxon>
        <taxon>Bacillati</taxon>
        <taxon>Actinomycetota</taxon>
        <taxon>Actinomycetes</taxon>
        <taxon>Streptosporangiales</taxon>
        <taxon>Streptosporangiaceae</taxon>
        <taxon>Nonomuraea</taxon>
    </lineage>
</organism>